<dbReference type="AlphaFoldDB" id="A0A290XCG7"/>
<proteinExistence type="predicted"/>
<accession>A0A290XCG7</accession>
<keyword evidence="3" id="KW-1185">Reference proteome</keyword>
<feature type="transmembrane region" description="Helical" evidence="1">
    <location>
        <begin position="65"/>
        <end position="85"/>
    </location>
</feature>
<name>A0A290XCG7_9GAMM</name>
<protein>
    <submittedName>
        <fullName evidence="2">Uncharacterized protein</fullName>
    </submittedName>
</protein>
<feature type="transmembrane region" description="Helical" evidence="1">
    <location>
        <begin position="39"/>
        <end position="58"/>
    </location>
</feature>
<dbReference type="Proteomes" id="UP000218968">
    <property type="component" value="Chromosome"/>
</dbReference>
<dbReference type="OrthoDB" id="5975973at2"/>
<evidence type="ECO:0000313" key="2">
    <source>
        <dbReference type="EMBL" id="ATD66773.1"/>
    </source>
</evidence>
<feature type="transmembrane region" description="Helical" evidence="1">
    <location>
        <begin position="91"/>
        <end position="113"/>
    </location>
</feature>
<reference evidence="3" key="1">
    <citation type="submission" date="2017-09" db="EMBL/GenBank/DDBJ databases">
        <title>Luteimonas liuhanmingii sp.nov., isolated from the intestinal contents of Tibetan Plateau Pika in Yushu, Qinghai Province, China.</title>
        <authorList>
            <person name="Gui Z."/>
        </authorList>
    </citation>
    <scope>NUCLEOTIDE SEQUENCE [LARGE SCALE GENOMIC DNA]</scope>
    <source>
        <strain evidence="3">100111</strain>
    </source>
</reference>
<dbReference type="KEGG" id="lum:CNR27_04360"/>
<dbReference type="RefSeq" id="WP_096297099.1">
    <property type="nucleotide sequence ID" value="NZ_CP023406.1"/>
</dbReference>
<evidence type="ECO:0000313" key="3">
    <source>
        <dbReference type="Proteomes" id="UP000218968"/>
    </source>
</evidence>
<keyword evidence="1" id="KW-0472">Membrane</keyword>
<keyword evidence="1" id="KW-1133">Transmembrane helix</keyword>
<evidence type="ECO:0000256" key="1">
    <source>
        <dbReference type="SAM" id="Phobius"/>
    </source>
</evidence>
<gene>
    <name evidence="2" type="ORF">CNR27_04360</name>
</gene>
<dbReference type="EMBL" id="CP023406">
    <property type="protein sequence ID" value="ATD66773.1"/>
    <property type="molecule type" value="Genomic_DNA"/>
</dbReference>
<keyword evidence="1" id="KW-0812">Transmembrane</keyword>
<organism evidence="2 3">
    <name type="scientific">Luteimonas chenhongjianii</name>
    <dbReference type="NCBI Taxonomy" id="2006110"/>
    <lineage>
        <taxon>Bacteria</taxon>
        <taxon>Pseudomonadati</taxon>
        <taxon>Pseudomonadota</taxon>
        <taxon>Gammaproteobacteria</taxon>
        <taxon>Lysobacterales</taxon>
        <taxon>Lysobacteraceae</taxon>
        <taxon>Luteimonas</taxon>
    </lineage>
</organism>
<sequence length="132" mass="13417">MNLRIVIGLAVSVSLQMLLGLLAASLFPPMPSGVAPVSTAVQAGLIALLASTGGAFAARQPFMRAALVLWAVGWVSSVLVVQRLGGGQFTFADAAVVNAMAIVVSGIATVLGVRAGRRLDRHVRGPAADATQ</sequence>